<accession>X1NKY4</accession>
<evidence type="ECO:0000313" key="2">
    <source>
        <dbReference type="EMBL" id="GAI19349.1"/>
    </source>
</evidence>
<feature type="region of interest" description="Disordered" evidence="1">
    <location>
        <begin position="36"/>
        <end position="55"/>
    </location>
</feature>
<sequence length="128" mass="14500">YTAELYRRSEGAREAQDLIDAEYSFLSLPEGKKKAEATGEKVGAATPAESPPDEAIEGEGFNIDLQWLKESQRTLKWTDETLKTFLLSKYRVSPQGTPEEVISRLTREQAEAFVKEINTRLEKQTSLF</sequence>
<dbReference type="EMBL" id="BARV01021014">
    <property type="protein sequence ID" value="GAI19349.1"/>
    <property type="molecule type" value="Genomic_DNA"/>
</dbReference>
<gene>
    <name evidence="2" type="ORF">S06H3_34917</name>
</gene>
<protein>
    <submittedName>
        <fullName evidence="2">Uncharacterized protein</fullName>
    </submittedName>
</protein>
<evidence type="ECO:0000256" key="1">
    <source>
        <dbReference type="SAM" id="MobiDB-lite"/>
    </source>
</evidence>
<reference evidence="2" key="1">
    <citation type="journal article" date="2014" name="Front. Microbiol.">
        <title>High frequency of phylogenetically diverse reductive dehalogenase-homologous genes in deep subseafloor sedimentary metagenomes.</title>
        <authorList>
            <person name="Kawai M."/>
            <person name="Futagami T."/>
            <person name="Toyoda A."/>
            <person name="Takaki Y."/>
            <person name="Nishi S."/>
            <person name="Hori S."/>
            <person name="Arai W."/>
            <person name="Tsubouchi T."/>
            <person name="Morono Y."/>
            <person name="Uchiyama I."/>
            <person name="Ito T."/>
            <person name="Fujiyama A."/>
            <person name="Inagaki F."/>
            <person name="Takami H."/>
        </authorList>
    </citation>
    <scope>NUCLEOTIDE SEQUENCE</scope>
    <source>
        <strain evidence="2">Expedition CK06-06</strain>
    </source>
</reference>
<dbReference type="AlphaFoldDB" id="X1NKY4"/>
<organism evidence="2">
    <name type="scientific">marine sediment metagenome</name>
    <dbReference type="NCBI Taxonomy" id="412755"/>
    <lineage>
        <taxon>unclassified sequences</taxon>
        <taxon>metagenomes</taxon>
        <taxon>ecological metagenomes</taxon>
    </lineage>
</organism>
<proteinExistence type="predicted"/>
<comment type="caution">
    <text evidence="2">The sequence shown here is derived from an EMBL/GenBank/DDBJ whole genome shotgun (WGS) entry which is preliminary data.</text>
</comment>
<name>X1NKY4_9ZZZZ</name>
<feature type="non-terminal residue" evidence="2">
    <location>
        <position position="1"/>
    </location>
</feature>